<comment type="subunit">
    <text evidence="8 9">Homodimer.</text>
</comment>
<dbReference type="HAMAP" id="MF_00147_B">
    <property type="entry name" value="TIM_B"/>
    <property type="match status" value="1"/>
</dbReference>
<dbReference type="InterPro" id="IPR022896">
    <property type="entry name" value="TrioseP_Isoase_bac/euk"/>
</dbReference>
<comment type="catalytic activity">
    <reaction evidence="1 8 9">
        <text>D-glyceraldehyde 3-phosphate = dihydroxyacetone phosphate</text>
        <dbReference type="Rhea" id="RHEA:18585"/>
        <dbReference type="ChEBI" id="CHEBI:57642"/>
        <dbReference type="ChEBI" id="CHEBI:59776"/>
        <dbReference type="EC" id="5.3.1.1"/>
    </reaction>
</comment>
<protein>
    <recommendedName>
        <fullName evidence="8 9">Triosephosphate isomerase</fullName>
        <shortName evidence="8">TIM</shortName>
        <shortName evidence="8">TPI</shortName>
        <ecNumber evidence="8 9">5.3.1.1</ecNumber>
    </recommendedName>
    <alternativeName>
        <fullName evidence="8">Triose-phosphate isomerase</fullName>
    </alternativeName>
</protein>
<reference evidence="11" key="1">
    <citation type="submission" date="2010-03" db="EMBL/GenBank/DDBJ databases">
        <title>The genome sequence of Synergistetes sp. SGP1.</title>
        <authorList>
            <consortium name="metaHIT consortium -- http://www.metahit.eu/"/>
            <person name="Pajon A."/>
            <person name="Turner K."/>
            <person name="Parkhill J."/>
            <person name="Wade W."/>
            <person name="Vartoukian S."/>
        </authorList>
    </citation>
    <scope>NUCLEOTIDE SEQUENCE [LARGE SCALE GENOMIC DNA]</scope>
    <source>
        <strain evidence="11">SGP1</strain>
    </source>
</reference>
<evidence type="ECO:0000256" key="5">
    <source>
        <dbReference type="ARBA" id="ARBA00022490"/>
    </source>
</evidence>
<feature type="binding site" evidence="8">
    <location>
        <begin position="240"/>
        <end position="241"/>
    </location>
    <ligand>
        <name>substrate</name>
    </ligand>
</feature>
<dbReference type="PANTHER" id="PTHR21139">
    <property type="entry name" value="TRIOSEPHOSPHATE ISOMERASE"/>
    <property type="match status" value="1"/>
</dbReference>
<dbReference type="RefSeq" id="WP_015557037.1">
    <property type="nucleotide sequence ID" value="NC_021038.1"/>
</dbReference>
<dbReference type="InterPro" id="IPR013785">
    <property type="entry name" value="Aldolase_TIM"/>
</dbReference>
<dbReference type="EC" id="5.3.1.1" evidence="8 9"/>
<dbReference type="FunFam" id="3.20.20.70:FF:000016">
    <property type="entry name" value="Triosephosphate isomerase"/>
    <property type="match status" value="1"/>
</dbReference>
<feature type="active site" description="Proton acceptor" evidence="8">
    <location>
        <position position="174"/>
    </location>
</feature>
<keyword evidence="7 8" id="KW-0413">Isomerase</keyword>
<keyword evidence="4 8" id="KW-0312">Gluconeogenesis</keyword>
<feature type="binding site" evidence="8">
    <location>
        <position position="219"/>
    </location>
    <ligand>
        <name>substrate</name>
    </ligand>
</feature>
<keyword evidence="11" id="KW-1185">Reference proteome</keyword>
<dbReference type="PROSITE" id="PS51440">
    <property type="entry name" value="TIM_2"/>
    <property type="match status" value="1"/>
</dbReference>
<dbReference type="KEGG" id="sbr:SY1_21680"/>
<sequence>MKKIYLYGNWKMNMTRAETEAFFKAFTDASAPWASRLGRELEVAVFPPFTSIWAAREAAAHLKTPPIIGAQNVYFEPQGAFTGEVSVPMLEEAGATHVILGHSERRHILGEGDDLIAKKVKACLDAGLTPVLCYGETLEEREGGEAFSVMERQLRSALTGLSAEECGRIVFAYEPVWAIGTGRSATSAQAQEVCAWSRKLVREIAQKGELGCVVLYGGSVKGANAKELLSMEDIDGALVGGASLKPETFLDIYGAYAKG</sequence>
<evidence type="ECO:0000313" key="10">
    <source>
        <dbReference type="EMBL" id="CBL28890.1"/>
    </source>
</evidence>
<reference evidence="10 11" key="2">
    <citation type="submission" date="2010-03" db="EMBL/GenBank/DDBJ databases">
        <authorList>
            <person name="Pajon A."/>
        </authorList>
    </citation>
    <scope>NUCLEOTIDE SEQUENCE [LARGE SCALE GENOMIC DNA]</scope>
    <source>
        <strain evidence="10 11">SGP1</strain>
    </source>
</reference>
<dbReference type="GO" id="GO:0005829">
    <property type="term" value="C:cytosol"/>
    <property type="evidence" value="ECO:0007669"/>
    <property type="project" value="TreeGrafter"/>
</dbReference>
<evidence type="ECO:0000256" key="9">
    <source>
        <dbReference type="RuleBase" id="RU363013"/>
    </source>
</evidence>
<comment type="subcellular location">
    <subcellularLocation>
        <location evidence="8 9">Cytoplasm</location>
    </subcellularLocation>
</comment>
<keyword evidence="5 8" id="KW-0963">Cytoplasm</keyword>
<dbReference type="CDD" id="cd00311">
    <property type="entry name" value="TIM"/>
    <property type="match status" value="1"/>
</dbReference>
<dbReference type="GO" id="GO:0046166">
    <property type="term" value="P:glyceraldehyde-3-phosphate biosynthetic process"/>
    <property type="evidence" value="ECO:0007669"/>
    <property type="project" value="TreeGrafter"/>
</dbReference>
<dbReference type="InterPro" id="IPR000652">
    <property type="entry name" value="Triosephosphate_isomerase"/>
</dbReference>
<dbReference type="GO" id="GO:0019563">
    <property type="term" value="P:glycerol catabolic process"/>
    <property type="evidence" value="ECO:0007669"/>
    <property type="project" value="TreeGrafter"/>
</dbReference>
<dbReference type="GO" id="GO:0004807">
    <property type="term" value="F:triose-phosphate isomerase activity"/>
    <property type="evidence" value="ECO:0007669"/>
    <property type="project" value="UniProtKB-UniRule"/>
</dbReference>
<keyword evidence="6 8" id="KW-0324">Glycolysis</keyword>
<gene>
    <name evidence="8" type="primary">tpiA</name>
    <name evidence="10" type="ORF">SY1_21680</name>
</gene>
<dbReference type="InterPro" id="IPR035990">
    <property type="entry name" value="TIM_sf"/>
</dbReference>
<comment type="pathway">
    <text evidence="8 9">Carbohydrate biosynthesis; gluconeogenesis.</text>
</comment>
<dbReference type="PANTHER" id="PTHR21139:SF42">
    <property type="entry name" value="TRIOSEPHOSPHATE ISOMERASE"/>
    <property type="match status" value="1"/>
</dbReference>
<dbReference type="AlphaFoldDB" id="A0AB94IYU9"/>
<dbReference type="PROSITE" id="PS00171">
    <property type="entry name" value="TIM_1"/>
    <property type="match status" value="1"/>
</dbReference>
<evidence type="ECO:0000256" key="6">
    <source>
        <dbReference type="ARBA" id="ARBA00023152"/>
    </source>
</evidence>
<feature type="active site" description="Electrophile" evidence="8">
    <location>
        <position position="102"/>
    </location>
</feature>
<dbReference type="Proteomes" id="UP000008957">
    <property type="component" value="Chromosome"/>
</dbReference>
<evidence type="ECO:0000256" key="7">
    <source>
        <dbReference type="ARBA" id="ARBA00023235"/>
    </source>
</evidence>
<evidence type="ECO:0000313" key="11">
    <source>
        <dbReference type="Proteomes" id="UP000008957"/>
    </source>
</evidence>
<dbReference type="NCBIfam" id="TIGR00419">
    <property type="entry name" value="tim"/>
    <property type="match status" value="1"/>
</dbReference>
<dbReference type="Pfam" id="PF00121">
    <property type="entry name" value="TIM"/>
    <property type="match status" value="1"/>
</dbReference>
<evidence type="ECO:0000256" key="8">
    <source>
        <dbReference type="HAMAP-Rule" id="MF_00147"/>
    </source>
</evidence>
<accession>A0AB94IYU9</accession>
<comment type="function">
    <text evidence="8">Involved in the gluconeogenesis. Catalyzes stereospecifically the conversion of dihydroxyacetone phosphate (DHAP) to D-glyceraldehyde-3-phosphate (G3P).</text>
</comment>
<evidence type="ECO:0000256" key="4">
    <source>
        <dbReference type="ARBA" id="ARBA00022432"/>
    </source>
</evidence>
<organism evidence="10 11">
    <name type="scientific">Fretibacterium fastidiosum</name>
    <dbReference type="NCBI Taxonomy" id="651822"/>
    <lineage>
        <taxon>Bacteria</taxon>
        <taxon>Thermotogati</taxon>
        <taxon>Synergistota</taxon>
        <taxon>Synergistia</taxon>
        <taxon>Synergistales</taxon>
        <taxon>Aminobacteriaceae</taxon>
        <taxon>Fretibacterium</taxon>
    </lineage>
</organism>
<dbReference type="GO" id="GO:0006096">
    <property type="term" value="P:glycolytic process"/>
    <property type="evidence" value="ECO:0007669"/>
    <property type="project" value="UniProtKB-UniRule"/>
</dbReference>
<comment type="pathway">
    <text evidence="2 8 9">Carbohydrate degradation; glycolysis; D-glyceraldehyde 3-phosphate from glycerone phosphate: step 1/1.</text>
</comment>
<evidence type="ECO:0000256" key="2">
    <source>
        <dbReference type="ARBA" id="ARBA00004680"/>
    </source>
</evidence>
<dbReference type="InterPro" id="IPR020861">
    <property type="entry name" value="Triosephosphate_isomerase_AS"/>
</dbReference>
<evidence type="ECO:0000256" key="1">
    <source>
        <dbReference type="ARBA" id="ARBA00000474"/>
    </source>
</evidence>
<dbReference type="Gene3D" id="3.20.20.70">
    <property type="entry name" value="Aldolase class I"/>
    <property type="match status" value="1"/>
</dbReference>
<comment type="similarity">
    <text evidence="3 8 9">Belongs to the triosephosphate isomerase family.</text>
</comment>
<proteinExistence type="inferred from homology"/>
<name>A0AB94IYU9_9BACT</name>
<feature type="binding site" evidence="8">
    <location>
        <begin position="9"/>
        <end position="11"/>
    </location>
    <ligand>
        <name>substrate</name>
    </ligand>
</feature>
<dbReference type="EMBL" id="FP929056">
    <property type="protein sequence ID" value="CBL28890.1"/>
    <property type="molecule type" value="Genomic_DNA"/>
</dbReference>
<dbReference type="GO" id="GO:0006094">
    <property type="term" value="P:gluconeogenesis"/>
    <property type="evidence" value="ECO:0007669"/>
    <property type="project" value="UniProtKB-UniRule"/>
</dbReference>
<feature type="binding site" evidence="8">
    <location>
        <position position="180"/>
    </location>
    <ligand>
        <name>substrate</name>
    </ligand>
</feature>
<dbReference type="SUPFAM" id="SSF51351">
    <property type="entry name" value="Triosephosphate isomerase (TIM)"/>
    <property type="match status" value="1"/>
</dbReference>
<evidence type="ECO:0000256" key="3">
    <source>
        <dbReference type="ARBA" id="ARBA00007422"/>
    </source>
</evidence>